<evidence type="ECO:0000313" key="3">
    <source>
        <dbReference type="Proteomes" id="UP001151760"/>
    </source>
</evidence>
<dbReference type="EMBL" id="BQNB010009015">
    <property type="protein sequence ID" value="GJS57565.1"/>
    <property type="molecule type" value="Genomic_DNA"/>
</dbReference>
<proteinExistence type="predicted"/>
<feature type="compositionally biased region" description="Basic and acidic residues" evidence="1">
    <location>
        <begin position="116"/>
        <end position="156"/>
    </location>
</feature>
<protein>
    <submittedName>
        <fullName evidence="2">Uncharacterized protein</fullName>
    </submittedName>
</protein>
<evidence type="ECO:0000256" key="1">
    <source>
        <dbReference type="SAM" id="MobiDB-lite"/>
    </source>
</evidence>
<reference evidence="2" key="2">
    <citation type="submission" date="2022-01" db="EMBL/GenBank/DDBJ databases">
        <authorList>
            <person name="Yamashiro T."/>
            <person name="Shiraishi A."/>
            <person name="Satake H."/>
            <person name="Nakayama K."/>
        </authorList>
    </citation>
    <scope>NUCLEOTIDE SEQUENCE</scope>
</reference>
<evidence type="ECO:0000313" key="2">
    <source>
        <dbReference type="EMBL" id="GJS57565.1"/>
    </source>
</evidence>
<sequence length="354" mass="40586">MLILDASLTIEIRATNDFKEYEMVFRNIVVPVNQPQPVGSTQGTHRTTPRAYRTPTLTIASPQGKKRKQNARDTSSPQKSLKVTIKQKHVIEGEKDVESYANKFVASMIHDDVDDSRDRIEPGSHNEHPKVVVDDDDNKEEKKYEKEGDEMGKLKDTVSLSPATTSKDPHKERRISNKYSHLLGALHRMCRCQKYMIRDIECKCVTTNEFWKVHGKVDQVLYEIVHQLAERATNDLIKENLKRVVADTVIQERDAFQAEVPALISKEFDAQAPQIIEELFKNYVQNNVIQVHPTTTTSTKTTLSANLQQQRYLMMQSNLQDQANDPALWDVLKRKFEKSSTSNTSCEDDEFHSQ</sequence>
<accession>A0ABQ4WXY9</accession>
<name>A0ABQ4WXY9_9ASTR</name>
<comment type="caution">
    <text evidence="2">The sequence shown here is derived from an EMBL/GenBank/DDBJ whole genome shotgun (WGS) entry which is preliminary data.</text>
</comment>
<dbReference type="Proteomes" id="UP001151760">
    <property type="component" value="Unassembled WGS sequence"/>
</dbReference>
<gene>
    <name evidence="2" type="ORF">Tco_0652349</name>
</gene>
<organism evidence="2 3">
    <name type="scientific">Tanacetum coccineum</name>
    <dbReference type="NCBI Taxonomy" id="301880"/>
    <lineage>
        <taxon>Eukaryota</taxon>
        <taxon>Viridiplantae</taxon>
        <taxon>Streptophyta</taxon>
        <taxon>Embryophyta</taxon>
        <taxon>Tracheophyta</taxon>
        <taxon>Spermatophyta</taxon>
        <taxon>Magnoliopsida</taxon>
        <taxon>eudicotyledons</taxon>
        <taxon>Gunneridae</taxon>
        <taxon>Pentapetalae</taxon>
        <taxon>asterids</taxon>
        <taxon>campanulids</taxon>
        <taxon>Asterales</taxon>
        <taxon>Asteraceae</taxon>
        <taxon>Asteroideae</taxon>
        <taxon>Anthemideae</taxon>
        <taxon>Anthemidinae</taxon>
        <taxon>Tanacetum</taxon>
    </lineage>
</organism>
<reference evidence="2" key="1">
    <citation type="journal article" date="2022" name="Int. J. Mol. Sci.">
        <title>Draft Genome of Tanacetum Coccineum: Genomic Comparison of Closely Related Tanacetum-Family Plants.</title>
        <authorList>
            <person name="Yamashiro T."/>
            <person name="Shiraishi A."/>
            <person name="Nakayama K."/>
            <person name="Satake H."/>
        </authorList>
    </citation>
    <scope>NUCLEOTIDE SEQUENCE</scope>
</reference>
<feature type="region of interest" description="Disordered" evidence="1">
    <location>
        <begin position="114"/>
        <end position="174"/>
    </location>
</feature>
<keyword evidence="3" id="KW-1185">Reference proteome</keyword>
<feature type="compositionally biased region" description="Polar residues" evidence="1">
    <location>
        <begin position="72"/>
        <end position="81"/>
    </location>
</feature>
<feature type="region of interest" description="Disordered" evidence="1">
    <location>
        <begin position="35"/>
        <end position="83"/>
    </location>
</feature>